<reference evidence="8 9" key="1">
    <citation type="journal article" date="2018" name="Genome Biol. Evol.">
        <title>Multiple Roots of Fruiting Body Formation in Amoebozoa.</title>
        <authorList>
            <person name="Hillmann F."/>
            <person name="Forbes G."/>
            <person name="Novohradska S."/>
            <person name="Ferling I."/>
            <person name="Riege K."/>
            <person name="Groth M."/>
            <person name="Westermann M."/>
            <person name="Marz M."/>
            <person name="Spaller T."/>
            <person name="Winckler T."/>
            <person name="Schaap P."/>
            <person name="Glockner G."/>
        </authorList>
    </citation>
    <scope>NUCLEOTIDE SEQUENCE [LARGE SCALE GENOMIC DNA]</scope>
    <source>
        <strain evidence="8 9">Jena</strain>
    </source>
</reference>
<comment type="function">
    <text evidence="6">Clathrin is the major protein of the polyhedral coat of coated pits and vesicles.</text>
</comment>
<dbReference type="GO" id="GO:0032050">
    <property type="term" value="F:clathrin heavy chain binding"/>
    <property type="evidence" value="ECO:0007669"/>
    <property type="project" value="TreeGrafter"/>
</dbReference>
<dbReference type="InParanoid" id="A0A2P6NIY6"/>
<feature type="compositionally biased region" description="Polar residues" evidence="7">
    <location>
        <begin position="100"/>
        <end position="116"/>
    </location>
</feature>
<evidence type="ECO:0000313" key="8">
    <source>
        <dbReference type="EMBL" id="PRP83902.1"/>
    </source>
</evidence>
<evidence type="ECO:0000256" key="5">
    <source>
        <dbReference type="ARBA" id="ARBA00023329"/>
    </source>
</evidence>
<dbReference type="GO" id="GO:0005198">
    <property type="term" value="F:structural molecule activity"/>
    <property type="evidence" value="ECO:0007669"/>
    <property type="project" value="InterPro"/>
</dbReference>
<proteinExistence type="inferred from homology"/>
<dbReference type="GO" id="GO:0030132">
    <property type="term" value="C:clathrin coat of coated pit"/>
    <property type="evidence" value="ECO:0007669"/>
    <property type="project" value="InterPro"/>
</dbReference>
<evidence type="ECO:0000313" key="9">
    <source>
        <dbReference type="Proteomes" id="UP000241769"/>
    </source>
</evidence>
<dbReference type="Proteomes" id="UP000241769">
    <property type="component" value="Unassembled WGS sequence"/>
</dbReference>
<keyword evidence="3 6" id="KW-0472">Membrane</keyword>
<evidence type="ECO:0000256" key="3">
    <source>
        <dbReference type="ARBA" id="ARBA00023136"/>
    </source>
</evidence>
<dbReference type="InterPro" id="IPR000996">
    <property type="entry name" value="Clathrin_L-chain"/>
</dbReference>
<dbReference type="EMBL" id="MDYQ01000073">
    <property type="protein sequence ID" value="PRP83902.1"/>
    <property type="molecule type" value="Genomic_DNA"/>
</dbReference>
<dbReference type="PROSITE" id="PS00581">
    <property type="entry name" value="CLATHRIN_LIGHT_CHN_2"/>
    <property type="match status" value="1"/>
</dbReference>
<evidence type="ECO:0000256" key="4">
    <source>
        <dbReference type="ARBA" id="ARBA00023176"/>
    </source>
</evidence>
<feature type="compositionally biased region" description="Low complexity" evidence="7">
    <location>
        <begin position="49"/>
        <end position="66"/>
    </location>
</feature>
<dbReference type="STRING" id="1890364.A0A2P6NIY6"/>
<comment type="caution">
    <text evidence="8">The sequence shown here is derived from an EMBL/GenBank/DDBJ whole genome shotgun (WGS) entry which is preliminary data.</text>
</comment>
<dbReference type="GO" id="GO:0030130">
    <property type="term" value="C:clathrin coat of trans-Golgi network vesicle"/>
    <property type="evidence" value="ECO:0007669"/>
    <property type="project" value="InterPro"/>
</dbReference>
<evidence type="ECO:0000256" key="1">
    <source>
        <dbReference type="ARBA" id="ARBA00004180"/>
    </source>
</evidence>
<evidence type="ECO:0000256" key="6">
    <source>
        <dbReference type="RuleBase" id="RU363137"/>
    </source>
</evidence>
<evidence type="ECO:0000256" key="2">
    <source>
        <dbReference type="ARBA" id="ARBA00005263"/>
    </source>
</evidence>
<dbReference type="GO" id="GO:0072583">
    <property type="term" value="P:clathrin-dependent endocytosis"/>
    <property type="evidence" value="ECO:0007669"/>
    <property type="project" value="TreeGrafter"/>
</dbReference>
<feature type="compositionally biased region" description="Low complexity" evidence="7">
    <location>
        <begin position="7"/>
        <end position="17"/>
    </location>
</feature>
<name>A0A2P6NIY6_9EUKA</name>
<keyword evidence="9" id="KW-1185">Reference proteome</keyword>
<feature type="compositionally biased region" description="Low complexity" evidence="7">
    <location>
        <begin position="73"/>
        <end position="88"/>
    </location>
</feature>
<dbReference type="AlphaFoldDB" id="A0A2P6NIY6"/>
<protein>
    <recommendedName>
        <fullName evidence="6">Clathrin light chain</fullName>
    </recommendedName>
</protein>
<dbReference type="OrthoDB" id="5512at2759"/>
<dbReference type="PANTHER" id="PTHR10639:SF7">
    <property type="entry name" value="CLATHRIN LIGHT CHAIN"/>
    <property type="match status" value="1"/>
</dbReference>
<dbReference type="PANTHER" id="PTHR10639">
    <property type="entry name" value="CLATHRIN LIGHT CHAIN"/>
    <property type="match status" value="1"/>
</dbReference>
<organism evidence="8 9">
    <name type="scientific">Planoprotostelium fungivorum</name>
    <dbReference type="NCBI Taxonomy" id="1890364"/>
    <lineage>
        <taxon>Eukaryota</taxon>
        <taxon>Amoebozoa</taxon>
        <taxon>Evosea</taxon>
        <taxon>Variosea</taxon>
        <taxon>Cavosteliida</taxon>
        <taxon>Cavosteliaceae</taxon>
        <taxon>Planoprotostelium</taxon>
    </lineage>
</organism>
<accession>A0A2P6NIY6</accession>
<dbReference type="GO" id="GO:0006886">
    <property type="term" value="P:intracellular protein transport"/>
    <property type="evidence" value="ECO:0007669"/>
    <property type="project" value="InterPro"/>
</dbReference>
<dbReference type="Pfam" id="PF01086">
    <property type="entry name" value="Clathrin_lg_ch"/>
    <property type="match status" value="1"/>
</dbReference>
<keyword evidence="5 6" id="KW-0968">Cytoplasmic vesicle</keyword>
<feature type="region of interest" description="Disordered" evidence="7">
    <location>
        <begin position="1"/>
        <end position="136"/>
    </location>
</feature>
<comment type="similarity">
    <text evidence="2 6">Belongs to the clathrin light chain family.</text>
</comment>
<comment type="subcellular location">
    <subcellularLocation>
        <location evidence="1 6">Cytoplasmic vesicle membrane</location>
        <topology evidence="1 6">Peripheral membrane protein</topology>
        <orientation evidence="1 6">Cytoplasmic side</orientation>
    </subcellularLocation>
    <subcellularLocation>
        <location evidence="6">Membrane</location>
        <location evidence="6">Coated pit</location>
        <topology evidence="6">Peripheral membrane protein</topology>
        <orientation evidence="6">Cytoplasmic side</orientation>
    </subcellularLocation>
    <text evidence="6">Cytoplasmic face of coated pits and vesicles.</text>
</comment>
<gene>
    <name evidence="8" type="ORF">PROFUN_08839</name>
</gene>
<evidence type="ECO:0000256" key="7">
    <source>
        <dbReference type="SAM" id="MobiDB-lite"/>
    </source>
</evidence>
<keyword evidence="4 6" id="KW-0168">Coated pit</keyword>
<feature type="compositionally biased region" description="Basic and acidic residues" evidence="7">
    <location>
        <begin position="117"/>
        <end position="136"/>
    </location>
</feature>
<sequence>MDDFDFTSTSSPAPVSASHDEPFDDADFGSSASYTTPAAGGAFEDDPFSSSETPAAAEQPPAAASPLPTRSFSPEASPVASPIASPAPQRAHEEEPAYNSFAQTSSSYDDSPLSQWQDEHNKYLDEKARKATEKHDKIIEEARSATDAFYKKYDETKAKRKATNRKNQEKTVAERDQMLASAQSSSNTWANVASLVDFKQVPVGRDTSRMKKILLDLKH</sequence>